<comment type="caution">
    <text evidence="1">The sequence shown here is derived from an EMBL/GenBank/DDBJ whole genome shotgun (WGS) entry which is preliminary data.</text>
</comment>
<dbReference type="EMBL" id="BRVO01000002">
    <property type="protein sequence ID" value="GLB49957.1"/>
    <property type="molecule type" value="Genomic_DNA"/>
</dbReference>
<evidence type="ECO:0008006" key="3">
    <source>
        <dbReference type="Google" id="ProtNLM"/>
    </source>
</evidence>
<organism evidence="1 2">
    <name type="scientific">Neptunitalea lumnitzerae</name>
    <dbReference type="NCBI Taxonomy" id="2965509"/>
    <lineage>
        <taxon>Bacteria</taxon>
        <taxon>Pseudomonadati</taxon>
        <taxon>Bacteroidota</taxon>
        <taxon>Flavobacteriia</taxon>
        <taxon>Flavobacteriales</taxon>
        <taxon>Flavobacteriaceae</taxon>
        <taxon>Neptunitalea</taxon>
    </lineage>
</organism>
<name>A0ABQ5MKT3_9FLAO</name>
<evidence type="ECO:0000313" key="2">
    <source>
        <dbReference type="Proteomes" id="UP001143543"/>
    </source>
</evidence>
<evidence type="ECO:0000313" key="1">
    <source>
        <dbReference type="EMBL" id="GLB49957.1"/>
    </source>
</evidence>
<sequence>MKKIIDGFTFFNELDLLEIRLAYLYDIVDYFVIVEADTTFSGAKKEYILEQHLDRFEAYKDKIIYLPVLMPDFAEEAKVAWKREEYQRNCISEGVKKIALDPTDIILIGDLDEIPQKEVLLTLQKDEMSKLNTHTSYGKLLKIFVYTLTSLFANERKKAKYLTRIKLLKYVMFKGGKLPLIFNMMNCYYYVNYQNIDKGWTGIISLENDMLQYFSPEEMRALKNYGVKSVDNAGWHFSYLGGKEKIRFKLKNFAHQEFNIPDIVNDEYIDFCISNGYSLFEYYKGNKKAQYQKFGLEKFPESLQTALEGKNDFVLK</sequence>
<accession>A0ABQ5MKT3</accession>
<protein>
    <recommendedName>
        <fullName evidence="3">Beta-1,4-mannosyl-glycoprotein beta-1,4-N-acetylglucosaminyltransferase</fullName>
    </recommendedName>
</protein>
<dbReference type="PANTHER" id="PTHR12224:SF0">
    <property type="entry name" value="BETA-1,4-MANNOSYL-GLYCOPROTEIN 4-BETA-N-ACETYLGLUCOSAMINYLTRANSFERASE"/>
    <property type="match status" value="1"/>
</dbReference>
<proteinExistence type="predicted"/>
<dbReference type="Pfam" id="PF04724">
    <property type="entry name" value="Glyco_transf_17"/>
    <property type="match status" value="1"/>
</dbReference>
<dbReference type="Proteomes" id="UP001143543">
    <property type="component" value="Unassembled WGS sequence"/>
</dbReference>
<dbReference type="PANTHER" id="PTHR12224">
    <property type="entry name" value="BETA-1,4-MANNOSYL-GLYCOPROTEIN BETA-1,4-N-ACETYLGLUCOSAMINYL-TRANSFERASE"/>
    <property type="match status" value="1"/>
</dbReference>
<dbReference type="InterPro" id="IPR006813">
    <property type="entry name" value="Glyco_trans_17"/>
</dbReference>
<keyword evidence="2" id="KW-1185">Reference proteome</keyword>
<reference evidence="1" key="1">
    <citation type="submission" date="2022-07" db="EMBL/GenBank/DDBJ databases">
        <title>Taxonomy of Novel Oxalotrophic and Methylotrophic Bacteria.</title>
        <authorList>
            <person name="Sahin N."/>
            <person name="Tani A."/>
        </authorList>
    </citation>
    <scope>NUCLEOTIDE SEQUENCE</scope>
    <source>
        <strain evidence="1">Y10</strain>
    </source>
</reference>
<gene>
    <name evidence="1" type="ORF">Y10_23250</name>
</gene>
<dbReference type="RefSeq" id="WP_281765575.1">
    <property type="nucleotide sequence ID" value="NZ_BRVO01000002.1"/>
</dbReference>